<name>A0A419EXU4_9BACT</name>
<dbReference type="EMBL" id="QZKI01000080">
    <property type="protein sequence ID" value="RJP69582.1"/>
    <property type="molecule type" value="Genomic_DNA"/>
</dbReference>
<feature type="domain" description="ATPase BadF/BadG/BcrA/BcrD type" evidence="1">
    <location>
        <begin position="12"/>
        <end position="304"/>
    </location>
</feature>
<proteinExistence type="predicted"/>
<dbReference type="Proteomes" id="UP000285961">
    <property type="component" value="Unassembled WGS sequence"/>
</dbReference>
<sequence length="330" mass="34578">MFGQAKEIILAIDGGGTTTRCMAIDSGGLIRGTGGGGPSNHILSPLDVVRASIRQAIEEALHTAHIAPGDVRCISLGTAGIGPNGEGKEIIEEIAREVLSTETVTATGDMVIAFHGAILEGFGVVANAGTGSVVYGVSPSGANRQVGGWGHILGDEGSAYAIALEGLRAGARHFDGRGEFTTLVDRIPEALDVSDYIQVALKIYGLNMAREEIASLARTVDAAAREGDEVSRRILRAAGEELALGVTVAIRELGMEGRDLPVSYIGSVFDSGEFIVRPFAEAILLRYPRVRVLPPKFPAVIGAFFLGARAIGWSISAEMLMNIKRCLLAA</sequence>
<dbReference type="InterPro" id="IPR002731">
    <property type="entry name" value="ATPase_BadF"/>
</dbReference>
<protein>
    <recommendedName>
        <fullName evidence="1">ATPase BadF/BadG/BcrA/BcrD type domain-containing protein</fullName>
    </recommendedName>
</protein>
<dbReference type="PANTHER" id="PTHR43190:SF3">
    <property type="entry name" value="N-ACETYL-D-GLUCOSAMINE KINASE"/>
    <property type="match status" value="1"/>
</dbReference>
<organism evidence="2 3">
    <name type="scientific">Candidatus Abyssobacteria bacterium SURF_17</name>
    <dbReference type="NCBI Taxonomy" id="2093361"/>
    <lineage>
        <taxon>Bacteria</taxon>
        <taxon>Pseudomonadati</taxon>
        <taxon>Candidatus Hydrogenedentota</taxon>
        <taxon>Candidatus Abyssobacteria</taxon>
    </lineage>
</organism>
<evidence type="ECO:0000259" key="1">
    <source>
        <dbReference type="Pfam" id="PF01869"/>
    </source>
</evidence>
<dbReference type="PANTHER" id="PTHR43190">
    <property type="entry name" value="N-ACETYL-D-GLUCOSAMINE KINASE"/>
    <property type="match status" value="1"/>
</dbReference>
<accession>A0A419EXU4</accession>
<dbReference type="InterPro" id="IPR043129">
    <property type="entry name" value="ATPase_NBD"/>
</dbReference>
<dbReference type="Gene3D" id="3.30.420.40">
    <property type="match status" value="2"/>
</dbReference>
<dbReference type="AlphaFoldDB" id="A0A419EXU4"/>
<reference evidence="2 3" key="1">
    <citation type="journal article" date="2017" name="ISME J.">
        <title>Energy and carbon metabolisms in a deep terrestrial subsurface fluid microbial community.</title>
        <authorList>
            <person name="Momper L."/>
            <person name="Jungbluth S.P."/>
            <person name="Lee M.D."/>
            <person name="Amend J.P."/>
        </authorList>
    </citation>
    <scope>NUCLEOTIDE SEQUENCE [LARGE SCALE GENOMIC DNA]</scope>
    <source>
        <strain evidence="2">SURF_17</strain>
    </source>
</reference>
<evidence type="ECO:0000313" key="2">
    <source>
        <dbReference type="EMBL" id="RJP69582.1"/>
    </source>
</evidence>
<dbReference type="SUPFAM" id="SSF53067">
    <property type="entry name" value="Actin-like ATPase domain"/>
    <property type="match status" value="2"/>
</dbReference>
<evidence type="ECO:0000313" key="3">
    <source>
        <dbReference type="Proteomes" id="UP000285961"/>
    </source>
</evidence>
<dbReference type="Pfam" id="PF01869">
    <property type="entry name" value="BcrAD_BadFG"/>
    <property type="match status" value="1"/>
</dbReference>
<gene>
    <name evidence="2" type="ORF">C4532_10575</name>
</gene>
<dbReference type="InterPro" id="IPR052519">
    <property type="entry name" value="Euk-type_GlcNAc_Kinase"/>
</dbReference>
<dbReference type="CDD" id="cd24007">
    <property type="entry name" value="ASKHA_NBD_eukNAGK-like"/>
    <property type="match status" value="1"/>
</dbReference>
<comment type="caution">
    <text evidence="2">The sequence shown here is derived from an EMBL/GenBank/DDBJ whole genome shotgun (WGS) entry which is preliminary data.</text>
</comment>